<dbReference type="InterPro" id="IPR022385">
    <property type="entry name" value="Rhs_assc_core"/>
</dbReference>
<dbReference type="RefSeq" id="WP_296941585.1">
    <property type="nucleotide sequence ID" value="NZ_LT599032.1"/>
</dbReference>
<name>A0A212JNR9_9BACT</name>
<proteinExistence type="predicted"/>
<accession>A0A212JNR9</accession>
<dbReference type="PANTHER" id="PTHR32305:SF15">
    <property type="entry name" value="PROTEIN RHSA-RELATED"/>
    <property type="match status" value="1"/>
</dbReference>
<feature type="chain" id="PRO_5013007592" description="DUF6443 domain-containing protein" evidence="1">
    <location>
        <begin position="25"/>
        <end position="1349"/>
    </location>
</feature>
<dbReference type="Pfam" id="PF20041">
    <property type="entry name" value="DUF6443"/>
    <property type="match status" value="1"/>
</dbReference>
<gene>
    <name evidence="3" type="ORF">KL86DYS1_20364</name>
</gene>
<dbReference type="NCBIfam" id="TIGR03696">
    <property type="entry name" value="Rhs_assc_core"/>
    <property type="match status" value="1"/>
</dbReference>
<evidence type="ECO:0000256" key="1">
    <source>
        <dbReference type="SAM" id="SignalP"/>
    </source>
</evidence>
<feature type="signal peptide" evidence="1">
    <location>
        <begin position="1"/>
        <end position="24"/>
    </location>
</feature>
<evidence type="ECO:0000259" key="2">
    <source>
        <dbReference type="Pfam" id="PF20041"/>
    </source>
</evidence>
<evidence type="ECO:0000313" key="3">
    <source>
        <dbReference type="EMBL" id="SBW01083.1"/>
    </source>
</evidence>
<dbReference type="PANTHER" id="PTHR32305">
    <property type="match status" value="1"/>
</dbReference>
<dbReference type="EMBL" id="FLUM01000002">
    <property type="protein sequence ID" value="SBW01083.1"/>
    <property type="molecule type" value="Genomic_DNA"/>
</dbReference>
<organism evidence="3">
    <name type="scientific">uncultured Dysgonomonas sp</name>
    <dbReference type="NCBI Taxonomy" id="206096"/>
    <lineage>
        <taxon>Bacteria</taxon>
        <taxon>Pseudomonadati</taxon>
        <taxon>Bacteroidota</taxon>
        <taxon>Bacteroidia</taxon>
        <taxon>Bacteroidales</taxon>
        <taxon>Dysgonomonadaceae</taxon>
        <taxon>Dysgonomonas</taxon>
        <taxon>environmental samples</taxon>
    </lineage>
</organism>
<dbReference type="InterPro" id="IPR050708">
    <property type="entry name" value="T6SS_VgrG/RHS"/>
</dbReference>
<dbReference type="InterPro" id="IPR045619">
    <property type="entry name" value="DUF6443"/>
</dbReference>
<reference evidence="3" key="1">
    <citation type="submission" date="2016-04" db="EMBL/GenBank/DDBJ databases">
        <authorList>
            <person name="Evans L.H."/>
            <person name="Alamgir A."/>
            <person name="Owens N."/>
            <person name="Weber N.D."/>
            <person name="Virtaneva K."/>
            <person name="Barbian K."/>
            <person name="Babar A."/>
            <person name="Rosenke K."/>
        </authorList>
    </citation>
    <scope>NUCLEOTIDE SEQUENCE</scope>
    <source>
        <strain evidence="3">86-1</strain>
    </source>
</reference>
<keyword evidence="1" id="KW-0732">Signal</keyword>
<dbReference type="Gene3D" id="2.180.10.10">
    <property type="entry name" value="RHS repeat-associated core"/>
    <property type="match status" value="1"/>
</dbReference>
<feature type="domain" description="DUF6443" evidence="2">
    <location>
        <begin position="284"/>
        <end position="403"/>
    </location>
</feature>
<sequence length="1349" mass="150476">MKKIILIYLFCSCTFALYANRPYAGPTPETIGQYVSGDSINIQRSYTSSPGVSSFRFILTKAATVDIMLTVQTNSSTSNTKIQGIWKGVSMNEDYYDVSSDRTVLSLDAGVYVFLCFTTESKMNIELMFFDPYTIETDIDKVKPYAGPIPEYQGEKKSLDIIKYNKTFSSTPNATSIEFTLTQPSVVDIKLTGSTNGCRIDYIWKGVFSTDASYSINAKRTRLSLGVGVYVILFATTADLSINADISFYKTSATSPDIPPEVNPEIRPEADITSSGNYIYTRSYRADDQSVWLDNYQYFDGLGRPIQNVDVGIIPDKSGDLVTLQEYDAFGRESKSWLPAVVKGNNGAYVATNTVRDKAFTTYNDLAYASSILESSPESRVTQGYGPGQDWIDNKKGKKVQYLTNSSGNGVLACYSVVMTTPLTVNGYVQPGQLFVIKTLDEDENCVYEFKNGKGQTILLRQMNGSEKNDTYLVYDAIGNLCTVIPPMASNEIGTGNWTSAIDKYGYSYKYDAKNRCIAKKLPGCDWIYYVYDKADRLIFTQDGEQRAKTTKEWTFNKYDALGRLIISGIYKTNSTHDAMQSTYSTMVFTESYGTGNYGYTWNILASIPVDDVLLINYYDDYEAMLKTNSYYKTNLDYNAESGYGTRHSSAKGLLVGTRVKLIDSNGKSVNTTEGQIITAIYYDNRGRLIQTKSTNHLSGGLEKEYLAYNFTGQPTKRKHVHSATGKTTQTEIYSYTYDHAGRLTKTTHQLNAGTVITLASNTYDELGRLNTNQKHTHANLKTTYAYNVRSWTKSITNTLFTENLAYNSGGNINQMQWVQAGKTRKYNFTYDNLSRLKTATYTGDGNFNTAYTYDKHGNIKTLQRYGLTASATYGIIDNLTAEHTGNQLKYITDAGPNVTMSASMDFKDYAKGTGVEYTYNANGAMSKDLNKGISAITYNSLNLPRIVDIKNMNAEGRNEYTYSASGQKLKAVQKWNPNYSTAPVIGSGITVNALTQTHTTDYVGNIIYENGVLKRILVDGGYNEGGNYYFYINDHLGNNRVVANAAASVVQSTQYYPFGMPFADGTGQNAQPYKYNNKELDSRNGLNMYDYSARYMDFSFPHFPMVDPLAEKYYSWSPYAYVMNNPLKYVDPDGKSTRVKKLEDGTYEIIGGNLDDDDKNIYEYTQDKNGDYTIQGNSIGITTSLTSFYDSYANNGEGAWAMGSIINPNDNNGDIFLQGLMDDNPSLVGYMWNATGGEKYDFKRTNNTEEVVYAKPQDWYRGMPITNTEFTVSNGPVFTSAKDVGNIAAGYVAAIKGLSWGQARKGFDGLQKLQDVSIYSVEKPSSVNAQQYGFTRGQRRLIINSFSK</sequence>
<protein>
    <recommendedName>
        <fullName evidence="2">DUF6443 domain-containing protein</fullName>
    </recommendedName>
</protein>